<dbReference type="EMBL" id="JANBPK010000854">
    <property type="protein sequence ID" value="KAJ2929905.1"/>
    <property type="molecule type" value="Genomic_DNA"/>
</dbReference>
<feature type="non-terminal residue" evidence="8">
    <location>
        <position position="811"/>
    </location>
</feature>
<evidence type="ECO:0000256" key="6">
    <source>
        <dbReference type="SAM" id="MobiDB-lite"/>
    </source>
</evidence>
<evidence type="ECO:0000256" key="3">
    <source>
        <dbReference type="ARBA" id="ARBA00022490"/>
    </source>
</evidence>
<reference evidence="8" key="1">
    <citation type="submission" date="2022-06" db="EMBL/GenBank/DDBJ databases">
        <title>Genome Sequence of Candolleomyces eurysporus.</title>
        <authorList>
            <person name="Buettner E."/>
        </authorList>
    </citation>
    <scope>NUCLEOTIDE SEQUENCE</scope>
    <source>
        <strain evidence="8">VTCC 930004</strain>
    </source>
</reference>
<dbReference type="GO" id="GO:0043161">
    <property type="term" value="P:proteasome-mediated ubiquitin-dependent protein catabolic process"/>
    <property type="evidence" value="ECO:0007669"/>
    <property type="project" value="TreeGrafter"/>
</dbReference>
<dbReference type="AlphaFoldDB" id="A0A9W8JFI5"/>
<proteinExistence type="predicted"/>
<evidence type="ECO:0000256" key="1">
    <source>
        <dbReference type="ARBA" id="ARBA00004123"/>
    </source>
</evidence>
<keyword evidence="4" id="KW-0677">Repeat</keyword>
<name>A0A9W8JFI5_9AGAR</name>
<evidence type="ECO:0000313" key="9">
    <source>
        <dbReference type="Proteomes" id="UP001140091"/>
    </source>
</evidence>
<dbReference type="SUPFAM" id="SSF48371">
    <property type="entry name" value="ARM repeat"/>
    <property type="match status" value="2"/>
</dbReference>
<dbReference type="PANTHER" id="PTHR15651:SF7">
    <property type="entry name" value="ARMADILLO REPEAT-CONTAINING PROTEIN 8"/>
    <property type="match status" value="1"/>
</dbReference>
<keyword evidence="5" id="KW-0539">Nucleus</keyword>
<dbReference type="Pfam" id="PF00514">
    <property type="entry name" value="Arm"/>
    <property type="match status" value="1"/>
</dbReference>
<comment type="caution">
    <text evidence="8">The sequence shown here is derived from an EMBL/GenBank/DDBJ whole genome shotgun (WGS) entry which is preliminary data.</text>
</comment>
<sequence length="811" mass="88285">MFSNSRNLSITGGTFTNVGGDMNVSYTISAAECASCSLDVVKELQLGIDSRWITLIVQRIIAKEMMHQLQRLQLQLPPRVGYSNENALIITDALGETLTIPWSLVSSYKDLHENLVRHFRSKIGEEWVGEERYCVARTNGGTLVDSETWSDFMETGEGLTMIMLLDKFTLWDDLFGEVVNSCPKCGWTRLGVYQDNGWHICRTRRCSERPSPPPPDDRMTVQAASVSISDLKKVKNSVIGNPLAKDGIVGDEGLMRTLIDSIEDSGNDVPEDIKTEAAHIVASLSYGSELALSTLLKLNTPYVLVFALSRVSADGPAALRAAYARALRALVSSIADVVGPSEYGLRPETPSSLRLETKEALDGMFALDTLDTILPLLLSPSPQIVTPIVQLIGSATRSSVHRSILVSWLPPDERRKEQGKAKKRGWEKLSASPALVLLLARTKNTDVKLQEAVLLALAALAKENAPVAVALGRGLGLGPDVHGIAPLALVLNYTKSRNVEVQLAACLCATHIIRGISSTHLPPTSSNHSLSYAQSVYASLPLDDACIRAVVNMVNRVVGAEGLADVERRVKACFVLYHLTTDDKALCQFAFERGCLDTLAGAVKSITPPDPVPVPAQAAQEGLTWRWDESESEGVTRLREIYLEQGLMPRLVHLLLHSGDSAIRMNALWAIKNLLYKSSTETKRDVMRELGWPRVFELLHDPDLGIQEQAYHVVRNLSETEDGIEMVFREMGADAILESITESISLDSGMAMTTPVSPTSPSTSTGAGASTAASSFPPHPLQDRTPTILQAISTLANLCNGPPRLYLPDSL</sequence>
<dbReference type="GO" id="GO:0034657">
    <property type="term" value="C:GID complex"/>
    <property type="evidence" value="ECO:0007669"/>
    <property type="project" value="TreeGrafter"/>
</dbReference>
<dbReference type="GO" id="GO:0005737">
    <property type="term" value="C:cytoplasm"/>
    <property type="evidence" value="ECO:0007669"/>
    <property type="project" value="UniProtKB-SubCell"/>
</dbReference>
<dbReference type="Proteomes" id="UP001140091">
    <property type="component" value="Unassembled WGS sequence"/>
</dbReference>
<gene>
    <name evidence="8" type="ORF">H1R20_g7191</name>
</gene>
<feature type="domain" description="Ubiquitin-like" evidence="7">
    <location>
        <begin position="85"/>
        <end position="165"/>
    </location>
</feature>
<dbReference type="SMART" id="SM00185">
    <property type="entry name" value="ARM"/>
    <property type="match status" value="4"/>
</dbReference>
<keyword evidence="3" id="KW-0963">Cytoplasm</keyword>
<dbReference type="InterPro" id="IPR011989">
    <property type="entry name" value="ARM-like"/>
</dbReference>
<organism evidence="8 9">
    <name type="scientific">Candolleomyces eurysporus</name>
    <dbReference type="NCBI Taxonomy" id="2828524"/>
    <lineage>
        <taxon>Eukaryota</taxon>
        <taxon>Fungi</taxon>
        <taxon>Dikarya</taxon>
        <taxon>Basidiomycota</taxon>
        <taxon>Agaricomycotina</taxon>
        <taxon>Agaricomycetes</taxon>
        <taxon>Agaricomycetidae</taxon>
        <taxon>Agaricales</taxon>
        <taxon>Agaricineae</taxon>
        <taxon>Psathyrellaceae</taxon>
        <taxon>Candolleomyces</taxon>
    </lineage>
</organism>
<dbReference type="Pfam" id="PF22893">
    <property type="entry name" value="ULD_2"/>
    <property type="match status" value="1"/>
</dbReference>
<feature type="region of interest" description="Disordered" evidence="6">
    <location>
        <begin position="750"/>
        <end position="780"/>
    </location>
</feature>
<comment type="subcellular location">
    <subcellularLocation>
        <location evidence="2">Cytoplasm</location>
    </subcellularLocation>
    <subcellularLocation>
        <location evidence="1">Nucleus</location>
    </subcellularLocation>
</comment>
<dbReference type="OrthoDB" id="5559898at2759"/>
<dbReference type="InterPro" id="IPR000225">
    <property type="entry name" value="Armadillo"/>
</dbReference>
<dbReference type="GO" id="GO:0005634">
    <property type="term" value="C:nucleus"/>
    <property type="evidence" value="ECO:0007669"/>
    <property type="project" value="UniProtKB-SubCell"/>
</dbReference>
<protein>
    <recommendedName>
        <fullName evidence="7">Ubiquitin-like domain-containing protein</fullName>
    </recommendedName>
</protein>
<accession>A0A9W8JFI5</accession>
<dbReference type="PANTHER" id="PTHR15651">
    <property type="entry name" value="ARMADILLO REPEAT-CONTAINING PROTEIN 8"/>
    <property type="match status" value="1"/>
</dbReference>
<dbReference type="Gene3D" id="1.25.10.10">
    <property type="entry name" value="Leucine-rich Repeat Variant"/>
    <property type="match status" value="3"/>
</dbReference>
<dbReference type="InterPro" id="IPR038739">
    <property type="entry name" value="ARMC8/Vid28"/>
</dbReference>
<evidence type="ECO:0000256" key="4">
    <source>
        <dbReference type="ARBA" id="ARBA00022737"/>
    </source>
</evidence>
<evidence type="ECO:0000256" key="2">
    <source>
        <dbReference type="ARBA" id="ARBA00004496"/>
    </source>
</evidence>
<feature type="compositionally biased region" description="Low complexity" evidence="6">
    <location>
        <begin position="751"/>
        <end position="776"/>
    </location>
</feature>
<dbReference type="InterPro" id="IPR016024">
    <property type="entry name" value="ARM-type_fold"/>
</dbReference>
<evidence type="ECO:0000259" key="7">
    <source>
        <dbReference type="Pfam" id="PF22893"/>
    </source>
</evidence>
<keyword evidence="9" id="KW-1185">Reference proteome</keyword>
<evidence type="ECO:0000256" key="5">
    <source>
        <dbReference type="ARBA" id="ARBA00023242"/>
    </source>
</evidence>
<dbReference type="InterPro" id="IPR054464">
    <property type="entry name" value="ULD_fung"/>
</dbReference>
<evidence type="ECO:0000313" key="8">
    <source>
        <dbReference type="EMBL" id="KAJ2929905.1"/>
    </source>
</evidence>